<dbReference type="InterPro" id="IPR046477">
    <property type="entry name" value="DUF6798"/>
</dbReference>
<evidence type="ECO:0000313" key="3">
    <source>
        <dbReference type="EMBL" id="CUK15623.1"/>
    </source>
</evidence>
<sequence length="540" mass="58967">MDASRVLFAALLGLLVSCLIGYEAFPVGDDFAYGPLTEHRINPKLYVNDDQLRLFENHAYVYEWMYRAGRATVGVEPAFRLALWLLAVITTVAIWAMLRALEAPLAILPMVLGISVVVQLDGMGRGDFGGLTSPFFHHHNVALTLVIAAVAAAFFRKIWLAGILLGLAAYAQPMTAFHGAIVIGLGSLIRNPLDAVKLAVAAGVVAFPVAVWLFGAILNAPDSDVMIDLIADAYRFRAPAHYDPPWFDIMIATLYLMAGCAGVALLYRKKPDLARFAAGLLLGFTLLHLVTLVVYKLAIAEWVGFFILDANRSTPVLFTVGTSLAFAGMWFVKTGRGVWLTGILLATILLLNMKLAGIVLFAIGVAMMMAGDVPRTRAVVLCGLGAALLILFPAKPRPPYLPESTLLALAQIRTETPVDALFVIPVSLMEFRQYAQRSAYVDFKMFSVAQPDQASLTRARIEEVTRPAPEHRAMQGWGAAYLWDEEQNRQATCANMAEILATTGAQYILRRVFPDEPAPECPELPRPIMTETLAIYGSVE</sequence>
<feature type="transmembrane region" description="Helical" evidence="1">
    <location>
        <begin position="195"/>
        <end position="218"/>
    </location>
</feature>
<feature type="transmembrane region" description="Helical" evidence="1">
    <location>
        <begin position="316"/>
        <end position="332"/>
    </location>
</feature>
<feature type="transmembrane region" description="Helical" evidence="1">
    <location>
        <begin position="378"/>
        <end position="394"/>
    </location>
</feature>
<keyword evidence="4" id="KW-1185">Reference proteome</keyword>
<reference evidence="4" key="1">
    <citation type="submission" date="2015-09" db="EMBL/GenBank/DDBJ databases">
        <authorList>
            <person name="Rodrigo-Torres L."/>
            <person name="Arahal D.R."/>
        </authorList>
    </citation>
    <scope>NUCLEOTIDE SEQUENCE [LARGE SCALE GENOMIC DNA]</scope>
    <source>
        <strain evidence="4">CECT 5091</strain>
    </source>
</reference>
<feature type="transmembrane region" description="Helical" evidence="1">
    <location>
        <begin position="245"/>
        <end position="267"/>
    </location>
</feature>
<feature type="transmembrane region" description="Helical" evidence="1">
    <location>
        <begin position="105"/>
        <end position="123"/>
    </location>
</feature>
<dbReference type="OrthoDB" id="7877065at2"/>
<dbReference type="EMBL" id="CYUD01000015">
    <property type="protein sequence ID" value="CUK15623.1"/>
    <property type="molecule type" value="Genomic_DNA"/>
</dbReference>
<dbReference type="Proteomes" id="UP000051260">
    <property type="component" value="Unassembled WGS sequence"/>
</dbReference>
<evidence type="ECO:0000256" key="1">
    <source>
        <dbReference type="SAM" id="Phobius"/>
    </source>
</evidence>
<feature type="transmembrane region" description="Helical" evidence="1">
    <location>
        <begin position="338"/>
        <end position="366"/>
    </location>
</feature>
<feature type="transmembrane region" description="Helical" evidence="1">
    <location>
        <begin position="135"/>
        <end position="155"/>
    </location>
</feature>
<dbReference type="Pfam" id="PF20604">
    <property type="entry name" value="DUF6798"/>
    <property type="match status" value="1"/>
</dbReference>
<keyword evidence="1" id="KW-0812">Transmembrane</keyword>
<evidence type="ECO:0000313" key="4">
    <source>
        <dbReference type="Proteomes" id="UP000051260"/>
    </source>
</evidence>
<keyword evidence="1" id="KW-1133">Transmembrane helix</keyword>
<feature type="transmembrane region" description="Helical" evidence="1">
    <location>
        <begin position="81"/>
        <end position="98"/>
    </location>
</feature>
<dbReference type="RefSeq" id="WP_058283532.1">
    <property type="nucleotide sequence ID" value="NZ_CYUD01000015.1"/>
</dbReference>
<feature type="transmembrane region" description="Helical" evidence="1">
    <location>
        <begin position="167"/>
        <end position="189"/>
    </location>
</feature>
<keyword evidence="1" id="KW-0472">Membrane</keyword>
<proteinExistence type="predicted"/>
<accession>A0A0P1IZF5</accession>
<feature type="domain" description="DUF6798" evidence="2">
    <location>
        <begin position="408"/>
        <end position="464"/>
    </location>
</feature>
<organism evidence="3 4">
    <name type="scientific">Ruegeria denitrificans</name>
    <dbReference type="NCBI Taxonomy" id="1715692"/>
    <lineage>
        <taxon>Bacteria</taxon>
        <taxon>Pseudomonadati</taxon>
        <taxon>Pseudomonadota</taxon>
        <taxon>Alphaproteobacteria</taxon>
        <taxon>Rhodobacterales</taxon>
        <taxon>Roseobacteraceae</taxon>
        <taxon>Ruegeria</taxon>
    </lineage>
</organism>
<dbReference type="AlphaFoldDB" id="A0A0P1IZF5"/>
<gene>
    <name evidence="3" type="ORF">RUE5091_03894</name>
</gene>
<protein>
    <recommendedName>
        <fullName evidence="2">DUF6798 domain-containing protein</fullName>
    </recommendedName>
</protein>
<dbReference type="PROSITE" id="PS51257">
    <property type="entry name" value="PROKAR_LIPOPROTEIN"/>
    <property type="match status" value="1"/>
</dbReference>
<evidence type="ECO:0000259" key="2">
    <source>
        <dbReference type="Pfam" id="PF20604"/>
    </source>
</evidence>
<name>A0A0P1IZF5_9RHOB</name>